<name>A0AAW6RK57_9BURK</name>
<dbReference type="InterPro" id="IPR000182">
    <property type="entry name" value="GNAT_dom"/>
</dbReference>
<dbReference type="Gene3D" id="3.40.630.30">
    <property type="match status" value="1"/>
</dbReference>
<dbReference type="EMBL" id="JARVII010000003">
    <property type="protein sequence ID" value="MDG9698646.1"/>
    <property type="molecule type" value="Genomic_DNA"/>
</dbReference>
<evidence type="ECO:0000259" key="1">
    <source>
        <dbReference type="Pfam" id="PF13302"/>
    </source>
</evidence>
<dbReference type="Proteomes" id="UP001237156">
    <property type="component" value="Unassembled WGS sequence"/>
</dbReference>
<evidence type="ECO:0000313" key="3">
    <source>
        <dbReference type="Proteomes" id="UP001237156"/>
    </source>
</evidence>
<organism evidence="2 3">
    <name type="scientific">Ottowia cancrivicina</name>
    <dbReference type="NCBI Taxonomy" id="3040346"/>
    <lineage>
        <taxon>Bacteria</taxon>
        <taxon>Pseudomonadati</taxon>
        <taxon>Pseudomonadota</taxon>
        <taxon>Betaproteobacteria</taxon>
        <taxon>Burkholderiales</taxon>
        <taxon>Comamonadaceae</taxon>
        <taxon>Ottowia</taxon>
    </lineage>
</organism>
<feature type="domain" description="N-acetyltransferase" evidence="1">
    <location>
        <begin position="16"/>
        <end position="188"/>
    </location>
</feature>
<proteinExistence type="predicted"/>
<sequence>MNLPSCPIQNLQVSARLRISEFTWQDAADLAHMHQNPRVRELLMDDLPLDTTNAAQRFIDGMQRFYRQYEGTGIWRAERAIAPDAESVAQARQAYAEGEIHETLLALVEAPTWQFCGWFSLVHLMDAPDALEIGARLSPDAWGAALALDGGEWLLNQAFQTLKREQVFGHCSPRNRSAAHCLRVLGFERVGLAPYNGQQAERFSLSRVRWQQWGMLPRRERQRQALAAAKAGR</sequence>
<dbReference type="Pfam" id="PF13302">
    <property type="entry name" value="Acetyltransf_3"/>
    <property type="match status" value="1"/>
</dbReference>
<evidence type="ECO:0000313" key="2">
    <source>
        <dbReference type="EMBL" id="MDG9698646.1"/>
    </source>
</evidence>
<accession>A0AAW6RK57</accession>
<dbReference type="PANTHER" id="PTHR43792:SF1">
    <property type="entry name" value="N-ACETYLTRANSFERASE DOMAIN-CONTAINING PROTEIN"/>
    <property type="match status" value="1"/>
</dbReference>
<dbReference type="AlphaFoldDB" id="A0AAW6RK57"/>
<dbReference type="SUPFAM" id="SSF55729">
    <property type="entry name" value="Acyl-CoA N-acyltransferases (Nat)"/>
    <property type="match status" value="1"/>
</dbReference>
<dbReference type="GO" id="GO:0016747">
    <property type="term" value="F:acyltransferase activity, transferring groups other than amino-acyl groups"/>
    <property type="evidence" value="ECO:0007669"/>
    <property type="project" value="InterPro"/>
</dbReference>
<dbReference type="InterPro" id="IPR016181">
    <property type="entry name" value="Acyl_CoA_acyltransferase"/>
</dbReference>
<dbReference type="InterPro" id="IPR051531">
    <property type="entry name" value="N-acetyltransferase"/>
</dbReference>
<comment type="caution">
    <text evidence="2">The sequence shown here is derived from an EMBL/GenBank/DDBJ whole genome shotgun (WGS) entry which is preliminary data.</text>
</comment>
<keyword evidence="3" id="KW-1185">Reference proteome</keyword>
<dbReference type="RefSeq" id="WP_279523687.1">
    <property type="nucleotide sequence ID" value="NZ_JARVII010000003.1"/>
</dbReference>
<reference evidence="2 3" key="1">
    <citation type="submission" date="2023-04" db="EMBL/GenBank/DDBJ databases">
        <title>Ottowia paracancer sp. nov., isolated from human stomach.</title>
        <authorList>
            <person name="Song Y."/>
        </authorList>
    </citation>
    <scope>NUCLEOTIDE SEQUENCE [LARGE SCALE GENOMIC DNA]</scope>
    <source>
        <strain evidence="2 3">10c7w1</strain>
    </source>
</reference>
<protein>
    <submittedName>
        <fullName evidence="2">GNAT family N-acetyltransferase</fullName>
    </submittedName>
</protein>
<gene>
    <name evidence="2" type="ORF">QB898_02750</name>
</gene>
<dbReference type="PANTHER" id="PTHR43792">
    <property type="entry name" value="GNAT FAMILY, PUTATIVE (AFU_ORTHOLOGUE AFUA_3G00765)-RELATED-RELATED"/>
    <property type="match status" value="1"/>
</dbReference>